<proteinExistence type="predicted"/>
<dbReference type="EMBL" id="FRAR01000014">
    <property type="protein sequence ID" value="SHK46609.1"/>
    <property type="molecule type" value="Genomic_DNA"/>
</dbReference>
<evidence type="ECO:0000313" key="2">
    <source>
        <dbReference type="EMBL" id="SHK46609.1"/>
    </source>
</evidence>
<dbReference type="AlphaFoldDB" id="A0A1M6SPN5"/>
<dbReference type="GO" id="GO:0016209">
    <property type="term" value="F:antioxidant activity"/>
    <property type="evidence" value="ECO:0007669"/>
    <property type="project" value="InterPro"/>
</dbReference>
<gene>
    <name evidence="2" type="ORF">SAMN02745123_01943</name>
</gene>
<dbReference type="SUPFAM" id="SSF52833">
    <property type="entry name" value="Thioredoxin-like"/>
    <property type="match status" value="1"/>
</dbReference>
<dbReference type="STRING" id="1121421.SAMN02745123_01943"/>
<evidence type="ECO:0000313" key="3">
    <source>
        <dbReference type="Proteomes" id="UP000183997"/>
    </source>
</evidence>
<dbReference type="Proteomes" id="UP000183997">
    <property type="component" value="Unassembled WGS sequence"/>
</dbReference>
<protein>
    <submittedName>
        <fullName evidence="2">AhpC/TSA family protein</fullName>
    </submittedName>
</protein>
<organism evidence="2 3">
    <name type="scientific">Desulforamulus aeronauticus DSM 10349</name>
    <dbReference type="NCBI Taxonomy" id="1121421"/>
    <lineage>
        <taxon>Bacteria</taxon>
        <taxon>Bacillati</taxon>
        <taxon>Bacillota</taxon>
        <taxon>Clostridia</taxon>
        <taxon>Eubacteriales</taxon>
        <taxon>Peptococcaceae</taxon>
        <taxon>Desulforamulus</taxon>
    </lineage>
</organism>
<name>A0A1M6SPN5_9FIRM</name>
<dbReference type="GO" id="GO:0016491">
    <property type="term" value="F:oxidoreductase activity"/>
    <property type="evidence" value="ECO:0007669"/>
    <property type="project" value="InterPro"/>
</dbReference>
<feature type="domain" description="Alkyl hydroperoxide reductase subunit C/ Thiol specific antioxidant" evidence="1">
    <location>
        <begin position="26"/>
        <end position="67"/>
    </location>
</feature>
<reference evidence="3" key="1">
    <citation type="submission" date="2016-11" db="EMBL/GenBank/DDBJ databases">
        <authorList>
            <person name="Varghese N."/>
            <person name="Submissions S."/>
        </authorList>
    </citation>
    <scope>NUCLEOTIDE SEQUENCE [LARGE SCALE GENOMIC DNA]</scope>
    <source>
        <strain evidence="3">DSM 10349</strain>
    </source>
</reference>
<evidence type="ECO:0000259" key="1">
    <source>
        <dbReference type="Pfam" id="PF00578"/>
    </source>
</evidence>
<dbReference type="InterPro" id="IPR036249">
    <property type="entry name" value="Thioredoxin-like_sf"/>
</dbReference>
<keyword evidence="3" id="KW-1185">Reference proteome</keyword>
<sequence>MSDTKETKPALEMPPCGYPNIIVKPEEPAPDFTAEAYYRGNRVTVNLSDYKNHWVTLFFYASDFTFV</sequence>
<dbReference type="InterPro" id="IPR000866">
    <property type="entry name" value="AhpC/TSA"/>
</dbReference>
<dbReference type="Pfam" id="PF00578">
    <property type="entry name" value="AhpC-TSA"/>
    <property type="match status" value="1"/>
</dbReference>
<dbReference type="Gene3D" id="3.40.30.10">
    <property type="entry name" value="Glutaredoxin"/>
    <property type="match status" value="1"/>
</dbReference>
<accession>A0A1M6SPN5</accession>